<proteinExistence type="predicted"/>
<keyword evidence="3" id="KW-1185">Reference proteome</keyword>
<protein>
    <recommendedName>
        <fullName evidence="4">DUF5683 domain-containing protein</fullName>
    </recommendedName>
</protein>
<feature type="transmembrane region" description="Helical" evidence="1">
    <location>
        <begin position="63"/>
        <end position="84"/>
    </location>
</feature>
<dbReference type="AlphaFoldDB" id="A0A133UZL3"/>
<evidence type="ECO:0000256" key="1">
    <source>
        <dbReference type="SAM" id="Phobius"/>
    </source>
</evidence>
<keyword evidence="1" id="KW-0812">Transmembrane</keyword>
<reference evidence="2 3" key="1">
    <citation type="journal article" date="2016" name="Sci. Rep.">
        <title>Metabolic traits of an uncultured archaeal lineage -MSBL1- from brine pools of the Red Sea.</title>
        <authorList>
            <person name="Mwirichia R."/>
            <person name="Alam I."/>
            <person name="Rashid M."/>
            <person name="Vinu M."/>
            <person name="Ba-Alawi W."/>
            <person name="Anthony Kamau A."/>
            <person name="Kamanda Ngugi D."/>
            <person name="Goker M."/>
            <person name="Klenk H.P."/>
            <person name="Bajic V."/>
            <person name="Stingl U."/>
        </authorList>
    </citation>
    <scope>NUCLEOTIDE SEQUENCE [LARGE SCALE GENOMIC DNA]</scope>
    <source>
        <strain evidence="2">SCGC-AAA259O05</strain>
    </source>
</reference>
<evidence type="ECO:0008006" key="4">
    <source>
        <dbReference type="Google" id="ProtNLM"/>
    </source>
</evidence>
<comment type="caution">
    <text evidence="2">The sequence shown here is derived from an EMBL/GenBank/DDBJ whole genome shotgun (WGS) entry which is preliminary data.</text>
</comment>
<keyword evidence="1" id="KW-1133">Transmembrane helix</keyword>
<feature type="transmembrane region" description="Helical" evidence="1">
    <location>
        <begin position="38"/>
        <end position="57"/>
    </location>
</feature>
<dbReference type="Proteomes" id="UP000070344">
    <property type="component" value="Unassembled WGS sequence"/>
</dbReference>
<evidence type="ECO:0000313" key="2">
    <source>
        <dbReference type="EMBL" id="KXA99612.1"/>
    </source>
</evidence>
<organism evidence="2 3">
    <name type="scientific">candidate division MSBL1 archaeon SCGC-AAA259O05</name>
    <dbReference type="NCBI Taxonomy" id="1698271"/>
    <lineage>
        <taxon>Archaea</taxon>
        <taxon>Methanobacteriati</taxon>
        <taxon>Methanobacteriota</taxon>
        <taxon>candidate division MSBL1</taxon>
    </lineage>
</organism>
<sequence>MRIRDRVRKILKRRSPWLAALLNLMPGLGYLYAGRKKLLGLSLVAFIWTWITLVGMIQSGTEMSAFLFYGAGIGALLFVCFAFARDAYIKTKERNKEK</sequence>
<name>A0A133UZL3_9EURY</name>
<dbReference type="EMBL" id="LHXV01000078">
    <property type="protein sequence ID" value="KXA99612.1"/>
    <property type="molecule type" value="Genomic_DNA"/>
</dbReference>
<evidence type="ECO:0000313" key="3">
    <source>
        <dbReference type="Proteomes" id="UP000070344"/>
    </source>
</evidence>
<accession>A0A133UZL3</accession>
<gene>
    <name evidence="2" type="ORF">AKJ41_05170</name>
</gene>
<keyword evidence="1" id="KW-0472">Membrane</keyword>